<dbReference type="AlphaFoldDB" id="A0AAF0UZL6"/>
<protein>
    <recommendedName>
        <fullName evidence="2">Inhibitor I9 domain-containing protein</fullName>
    </recommendedName>
</protein>
<dbReference type="InterPro" id="IPR037045">
    <property type="entry name" value="S8pro/Inhibitor_I9_sf"/>
</dbReference>
<dbReference type="InterPro" id="IPR010259">
    <property type="entry name" value="S8pro/Inhibitor_I9"/>
</dbReference>
<name>A0AAF0UZL6_SOLVR</name>
<dbReference type="Pfam" id="PF05922">
    <property type="entry name" value="Inhibitor_I9"/>
    <property type="match status" value="1"/>
</dbReference>
<keyword evidence="4" id="KW-1185">Reference proteome</keyword>
<feature type="domain" description="Inhibitor I9" evidence="2">
    <location>
        <begin position="29"/>
        <end position="120"/>
    </location>
</feature>
<accession>A0AAF0UZL6</accession>
<proteinExistence type="predicted"/>
<dbReference type="PANTHER" id="PTHR48222:SF3">
    <property type="entry name" value="SUBTILISIN-LIKE PROTEASE SBT4.1"/>
    <property type="match status" value="1"/>
</dbReference>
<sequence length="133" mass="14767">MQKIQIIFLVYFFVAAMTDSEPPSTEAKVYIVHTENPQDQQPEEFHIKTLASVLGRQTNTFPINLVNFGMFEDAAKEALIYSYKHAASGFAAKLTPEQVSELAKKPGVLQIVPSRTLHLHGPELGKLGDVNRA</sequence>
<feature type="chain" id="PRO_5042071553" description="Inhibitor I9 domain-containing protein" evidence="1">
    <location>
        <begin position="21"/>
        <end position="133"/>
    </location>
</feature>
<organism evidence="3 4">
    <name type="scientific">Solanum verrucosum</name>
    <dbReference type="NCBI Taxonomy" id="315347"/>
    <lineage>
        <taxon>Eukaryota</taxon>
        <taxon>Viridiplantae</taxon>
        <taxon>Streptophyta</taxon>
        <taxon>Embryophyta</taxon>
        <taxon>Tracheophyta</taxon>
        <taxon>Spermatophyta</taxon>
        <taxon>Magnoliopsida</taxon>
        <taxon>eudicotyledons</taxon>
        <taxon>Gunneridae</taxon>
        <taxon>Pentapetalae</taxon>
        <taxon>asterids</taxon>
        <taxon>lamiids</taxon>
        <taxon>Solanales</taxon>
        <taxon>Solanaceae</taxon>
        <taxon>Solanoideae</taxon>
        <taxon>Solaneae</taxon>
        <taxon>Solanum</taxon>
    </lineage>
</organism>
<dbReference type="Proteomes" id="UP001234989">
    <property type="component" value="Chromosome 11"/>
</dbReference>
<reference evidence="3" key="1">
    <citation type="submission" date="2023-08" db="EMBL/GenBank/DDBJ databases">
        <title>A de novo genome assembly of Solanum verrucosum Schlechtendal, a Mexican diploid species geographically isolated from the other diploid A-genome species in potato relatives.</title>
        <authorList>
            <person name="Hosaka K."/>
        </authorList>
    </citation>
    <scope>NUCLEOTIDE SEQUENCE</scope>
    <source>
        <tissue evidence="3">Young leaves</tissue>
    </source>
</reference>
<evidence type="ECO:0000313" key="4">
    <source>
        <dbReference type="Proteomes" id="UP001234989"/>
    </source>
</evidence>
<keyword evidence="1" id="KW-0732">Signal</keyword>
<evidence type="ECO:0000256" key="1">
    <source>
        <dbReference type="SAM" id="SignalP"/>
    </source>
</evidence>
<evidence type="ECO:0000259" key="2">
    <source>
        <dbReference type="Pfam" id="PF05922"/>
    </source>
</evidence>
<evidence type="ECO:0000313" key="3">
    <source>
        <dbReference type="EMBL" id="WMV54186.1"/>
    </source>
</evidence>
<dbReference type="EMBL" id="CP133622">
    <property type="protein sequence ID" value="WMV54186.1"/>
    <property type="molecule type" value="Genomic_DNA"/>
</dbReference>
<dbReference type="PANTHER" id="PTHR48222">
    <property type="entry name" value="PROTEINASE INHIBITOR, PROPEPTIDE"/>
    <property type="match status" value="1"/>
</dbReference>
<feature type="signal peptide" evidence="1">
    <location>
        <begin position="1"/>
        <end position="20"/>
    </location>
</feature>
<dbReference type="Gene3D" id="3.30.70.80">
    <property type="entry name" value="Peptidase S8 propeptide/proteinase inhibitor I9"/>
    <property type="match status" value="1"/>
</dbReference>
<gene>
    <name evidence="3" type="ORF">MTR67_047571</name>
</gene>